<dbReference type="EMBL" id="FOQY01000033">
    <property type="protein sequence ID" value="SFK72404.1"/>
    <property type="molecule type" value="Genomic_DNA"/>
</dbReference>
<dbReference type="PROSITE" id="PS50977">
    <property type="entry name" value="HTH_TETR_2"/>
    <property type="match status" value="1"/>
</dbReference>
<feature type="DNA-binding region" description="H-T-H motif" evidence="4">
    <location>
        <begin position="38"/>
        <end position="57"/>
    </location>
</feature>
<keyword evidence="8" id="KW-1185">Reference proteome</keyword>
<evidence type="ECO:0000256" key="5">
    <source>
        <dbReference type="SAM" id="MobiDB-lite"/>
    </source>
</evidence>
<organism evidence="7 8">
    <name type="scientific">Streptosporangium canum</name>
    <dbReference type="NCBI Taxonomy" id="324952"/>
    <lineage>
        <taxon>Bacteria</taxon>
        <taxon>Bacillati</taxon>
        <taxon>Actinomycetota</taxon>
        <taxon>Actinomycetes</taxon>
        <taxon>Streptosporangiales</taxon>
        <taxon>Streptosporangiaceae</taxon>
        <taxon>Streptosporangium</taxon>
    </lineage>
</organism>
<dbReference type="InterPro" id="IPR001647">
    <property type="entry name" value="HTH_TetR"/>
</dbReference>
<keyword evidence="3" id="KW-0804">Transcription</keyword>
<evidence type="ECO:0000256" key="2">
    <source>
        <dbReference type="ARBA" id="ARBA00023125"/>
    </source>
</evidence>
<dbReference type="GO" id="GO:0003700">
    <property type="term" value="F:DNA-binding transcription factor activity"/>
    <property type="evidence" value="ECO:0007669"/>
    <property type="project" value="TreeGrafter"/>
</dbReference>
<evidence type="ECO:0000256" key="3">
    <source>
        <dbReference type="ARBA" id="ARBA00023163"/>
    </source>
</evidence>
<evidence type="ECO:0000259" key="6">
    <source>
        <dbReference type="PROSITE" id="PS50977"/>
    </source>
</evidence>
<reference evidence="8" key="1">
    <citation type="submission" date="2016-10" db="EMBL/GenBank/DDBJ databases">
        <authorList>
            <person name="Varghese N."/>
            <person name="Submissions S."/>
        </authorList>
    </citation>
    <scope>NUCLEOTIDE SEQUENCE [LARGE SCALE GENOMIC DNA]</scope>
    <source>
        <strain evidence="8">CGMCC 4.2126</strain>
    </source>
</reference>
<dbReference type="SUPFAM" id="SSF46689">
    <property type="entry name" value="Homeodomain-like"/>
    <property type="match status" value="1"/>
</dbReference>
<dbReference type="Gene3D" id="1.10.357.10">
    <property type="entry name" value="Tetracycline Repressor, domain 2"/>
    <property type="match status" value="1"/>
</dbReference>
<keyword evidence="1" id="KW-0805">Transcription regulation</keyword>
<gene>
    <name evidence="7" type="ORF">SAMN05216275_13346</name>
</gene>
<dbReference type="PANTHER" id="PTHR30055:SF234">
    <property type="entry name" value="HTH-TYPE TRANSCRIPTIONAL REGULATOR BETI"/>
    <property type="match status" value="1"/>
</dbReference>
<feature type="domain" description="HTH tetR-type" evidence="6">
    <location>
        <begin position="15"/>
        <end position="75"/>
    </location>
</feature>
<dbReference type="InterPro" id="IPR009057">
    <property type="entry name" value="Homeodomain-like_sf"/>
</dbReference>
<dbReference type="GeneID" id="96302330"/>
<protein>
    <submittedName>
        <fullName evidence="7">Transcriptional regulator, TetR family</fullName>
    </submittedName>
</protein>
<dbReference type="AlphaFoldDB" id="A0A1I4BUE2"/>
<evidence type="ECO:0000256" key="1">
    <source>
        <dbReference type="ARBA" id="ARBA00023015"/>
    </source>
</evidence>
<evidence type="ECO:0000313" key="7">
    <source>
        <dbReference type="EMBL" id="SFK72404.1"/>
    </source>
</evidence>
<keyword evidence="2 4" id="KW-0238">DNA-binding</keyword>
<dbReference type="GO" id="GO:0000976">
    <property type="term" value="F:transcription cis-regulatory region binding"/>
    <property type="evidence" value="ECO:0007669"/>
    <property type="project" value="TreeGrafter"/>
</dbReference>
<dbReference type="PANTHER" id="PTHR30055">
    <property type="entry name" value="HTH-TYPE TRANSCRIPTIONAL REGULATOR RUTR"/>
    <property type="match status" value="1"/>
</dbReference>
<dbReference type="Proteomes" id="UP000199111">
    <property type="component" value="Unassembled WGS sequence"/>
</dbReference>
<feature type="region of interest" description="Disordered" evidence="5">
    <location>
        <begin position="83"/>
        <end position="119"/>
    </location>
</feature>
<name>A0A1I4BUE2_9ACTN</name>
<dbReference type="PRINTS" id="PR00455">
    <property type="entry name" value="HTHTETR"/>
</dbReference>
<dbReference type="InterPro" id="IPR050109">
    <property type="entry name" value="HTH-type_TetR-like_transc_reg"/>
</dbReference>
<proteinExistence type="predicted"/>
<accession>A0A1I4BUE2</accession>
<dbReference type="Pfam" id="PF00440">
    <property type="entry name" value="TetR_N"/>
    <property type="match status" value="1"/>
</dbReference>
<evidence type="ECO:0000313" key="8">
    <source>
        <dbReference type="Proteomes" id="UP000199111"/>
    </source>
</evidence>
<evidence type="ECO:0000256" key="4">
    <source>
        <dbReference type="PROSITE-ProRule" id="PRU00335"/>
    </source>
</evidence>
<sequence length="119" mass="13038">MDKVKRPDKQAERSRRTREKVVEAARELFLAQGYGATNLQEVADRAGVAVQTVYFVFRNKRTLFKDVVDASIAGNTEPVATMDLSGFAPRAPSPPRPGNCARTSTAPARSWAGSPRSCR</sequence>
<dbReference type="RefSeq" id="WP_218158909.1">
    <property type="nucleotide sequence ID" value="NZ_FOQY01000033.1"/>
</dbReference>